<feature type="domain" description="Protein kinase" evidence="3">
    <location>
        <begin position="131"/>
        <end position="493"/>
    </location>
</feature>
<dbReference type="OrthoDB" id="9795390at2"/>
<organism evidence="4 5">
    <name type="scientific">Chitinivibrio alkaliphilus ACht1</name>
    <dbReference type="NCBI Taxonomy" id="1313304"/>
    <lineage>
        <taxon>Bacteria</taxon>
        <taxon>Pseudomonadati</taxon>
        <taxon>Fibrobacterota</taxon>
        <taxon>Chitinivibrionia</taxon>
        <taxon>Chitinivibrionales</taxon>
        <taxon>Chitinivibrionaceae</taxon>
        <taxon>Chitinivibrio</taxon>
    </lineage>
</organism>
<dbReference type="AlphaFoldDB" id="U7D9T4"/>
<evidence type="ECO:0000256" key="1">
    <source>
        <dbReference type="ARBA" id="ARBA00009670"/>
    </source>
</evidence>
<dbReference type="Pfam" id="PF03109">
    <property type="entry name" value="ABC1"/>
    <property type="match status" value="1"/>
</dbReference>
<evidence type="ECO:0000313" key="5">
    <source>
        <dbReference type="Proteomes" id="UP000017148"/>
    </source>
</evidence>
<evidence type="ECO:0000259" key="3">
    <source>
        <dbReference type="PROSITE" id="PS50011"/>
    </source>
</evidence>
<dbReference type="InterPro" id="IPR050154">
    <property type="entry name" value="UbiB_kinase"/>
</dbReference>
<dbReference type="PANTHER" id="PTHR10566">
    <property type="entry name" value="CHAPERONE-ACTIVITY OF BC1 COMPLEX CABC1 -RELATED"/>
    <property type="match status" value="1"/>
</dbReference>
<dbReference type="GO" id="GO:0004672">
    <property type="term" value="F:protein kinase activity"/>
    <property type="evidence" value="ECO:0007669"/>
    <property type="project" value="InterPro"/>
</dbReference>
<protein>
    <submittedName>
        <fullName evidence="4">ABC1 family protein</fullName>
    </submittedName>
</protein>
<proteinExistence type="inferred from homology"/>
<gene>
    <name evidence="4" type="ORF">CALK_1897</name>
</gene>
<keyword evidence="5" id="KW-1185">Reference proteome</keyword>
<dbReference type="PATRIC" id="fig|1313304.3.peg.1805"/>
<dbReference type="InterPro" id="IPR000719">
    <property type="entry name" value="Prot_kinase_dom"/>
</dbReference>
<sequence length="563" mass="65218">MIRVNKKQTIGKTYIHFRRYREIVAILFKFGFDNIIDQLNIGDVIPFLPKKKLANIHAYSNVERLRMAVEELGPTFIKLAQILSVRPDLVPYDIAREFSQLQDRVPPFSSDTACEIIEEQTGEKIPSLFLEFDKTPIAAGSVSQIHYALLHSGEEVAVKVQRPHITKKIEVDLEILYHVAGFIKNHHKKLTHHRLEHIVEEFAKTLSKELDFVNEAHNIMQFSSMFRSSDLLHVPRVYHEYSTEKLLVMEYIRGTKPACREELLEKTHLPPLEEIAKYGLSLIFEQIFIYGFFHADPHPGNVFILDSGKICYIDFGITGRVTREERETFMDLLLAISHRDEKKLVRHILKFTHESHLGETEKLERDFIELIDQYINAPLEEMRYSRIIHRLFAILNENRVSLKSHIYLMLKTLATTESLGRTLYPDLILLEEMRPFIRRIYRKRFSPRTLSEKGATLIGELLQLVRDFPEDIHTITQRILLGELSIELRHEGLREIADTLDRVSNRISFSIVLAALIVGSSLLIQAHTPPLWNDVSVIGLGGFLLAGLIAFILIFSMLRKRDF</sequence>
<dbReference type="eggNOG" id="COG0661">
    <property type="taxonomic scope" value="Bacteria"/>
</dbReference>
<dbReference type="RefSeq" id="WP_022637323.1">
    <property type="nucleotide sequence ID" value="NZ_ASJR01000017.1"/>
</dbReference>
<feature type="transmembrane region" description="Helical" evidence="2">
    <location>
        <begin position="507"/>
        <end position="526"/>
    </location>
</feature>
<keyword evidence="2" id="KW-0812">Transmembrane</keyword>
<dbReference type="InterPro" id="IPR011009">
    <property type="entry name" value="Kinase-like_dom_sf"/>
</dbReference>
<keyword evidence="2" id="KW-0472">Membrane</keyword>
<evidence type="ECO:0000256" key="2">
    <source>
        <dbReference type="SAM" id="Phobius"/>
    </source>
</evidence>
<reference evidence="4 5" key="1">
    <citation type="journal article" date="2013" name="Environ. Microbiol.">
        <title>Genome analysis of Chitinivibrio alkaliphilus gen. nov., sp. nov., a novel extremely haloalkaliphilic anaerobic chitinolytic bacterium from the candidate phylum Termite Group 3.</title>
        <authorList>
            <person name="Sorokin D.Y."/>
            <person name="Gumerov V.M."/>
            <person name="Rakitin A.L."/>
            <person name="Beletsky A.V."/>
            <person name="Damste J.S."/>
            <person name="Muyzer G."/>
            <person name="Mardanov A.V."/>
            <person name="Ravin N.V."/>
        </authorList>
    </citation>
    <scope>NUCLEOTIDE SEQUENCE [LARGE SCALE GENOMIC DNA]</scope>
    <source>
        <strain evidence="4 5">ACht1</strain>
    </source>
</reference>
<dbReference type="EMBL" id="ASJR01000017">
    <property type="protein sequence ID" value="ERP31185.1"/>
    <property type="molecule type" value="Genomic_DNA"/>
</dbReference>
<comment type="similarity">
    <text evidence="1">Belongs to the protein kinase superfamily. ADCK protein kinase family.</text>
</comment>
<dbReference type="PROSITE" id="PS50011">
    <property type="entry name" value="PROTEIN_KINASE_DOM"/>
    <property type="match status" value="1"/>
</dbReference>
<dbReference type="Proteomes" id="UP000017148">
    <property type="component" value="Unassembled WGS sequence"/>
</dbReference>
<keyword evidence="2" id="KW-1133">Transmembrane helix</keyword>
<dbReference type="InterPro" id="IPR004147">
    <property type="entry name" value="ABC1_dom"/>
</dbReference>
<dbReference type="GO" id="GO:0005524">
    <property type="term" value="F:ATP binding"/>
    <property type="evidence" value="ECO:0007669"/>
    <property type="project" value="InterPro"/>
</dbReference>
<accession>U7D9T4</accession>
<dbReference type="SUPFAM" id="SSF56112">
    <property type="entry name" value="Protein kinase-like (PK-like)"/>
    <property type="match status" value="1"/>
</dbReference>
<dbReference type="CDD" id="cd05121">
    <property type="entry name" value="ABC1_ADCK3-like"/>
    <property type="match status" value="1"/>
</dbReference>
<evidence type="ECO:0000313" key="4">
    <source>
        <dbReference type="EMBL" id="ERP31185.1"/>
    </source>
</evidence>
<feature type="transmembrane region" description="Helical" evidence="2">
    <location>
        <begin position="538"/>
        <end position="558"/>
    </location>
</feature>
<name>U7D9T4_9BACT</name>
<comment type="caution">
    <text evidence="4">The sequence shown here is derived from an EMBL/GenBank/DDBJ whole genome shotgun (WGS) entry which is preliminary data.</text>
</comment>
<dbReference type="PANTHER" id="PTHR10566:SF113">
    <property type="entry name" value="PROTEIN ACTIVITY OF BC1 COMPLEX KINASE 7, CHLOROPLASTIC"/>
    <property type="match status" value="1"/>
</dbReference>
<dbReference type="STRING" id="1313304.CALK_1897"/>